<evidence type="ECO:0000259" key="1">
    <source>
        <dbReference type="Pfam" id="PF06877"/>
    </source>
</evidence>
<reference evidence="2 3" key="1">
    <citation type="journal article" date="2023" name="Virus Evol.">
        <title>Computational host range prediction-The good, the bad, and the ugly.</title>
        <authorList>
            <person name="Howell A.A."/>
            <person name="Versoza C.J."/>
            <person name="Pfeifer S.P."/>
        </authorList>
    </citation>
    <scope>NUCLEOTIDE SEQUENCE [LARGE SCALE GENOMIC DNA]</scope>
    <source>
        <strain evidence="2 3">1610/1b</strain>
    </source>
</reference>
<dbReference type="Pfam" id="PF06877">
    <property type="entry name" value="RraB"/>
    <property type="match status" value="1"/>
</dbReference>
<evidence type="ECO:0000313" key="3">
    <source>
        <dbReference type="Proteomes" id="UP001479933"/>
    </source>
</evidence>
<dbReference type="InterPro" id="IPR009671">
    <property type="entry name" value="RraB_dom"/>
</dbReference>
<dbReference type="SUPFAM" id="SSF89946">
    <property type="entry name" value="Hypothetical protein VC0424"/>
    <property type="match status" value="1"/>
</dbReference>
<accession>A0ABZ2TYE7</accession>
<gene>
    <name evidence="2" type="ORF">RVF87_15530</name>
</gene>
<keyword evidence="3" id="KW-1185">Reference proteome</keyword>
<dbReference type="Proteomes" id="UP001479933">
    <property type="component" value="Chromosome"/>
</dbReference>
<protein>
    <submittedName>
        <fullName evidence="2">Ribonuclease E inhibitor RraB</fullName>
    </submittedName>
</protein>
<dbReference type="InterPro" id="IPR036701">
    <property type="entry name" value="RraB-like_sf"/>
</dbReference>
<organism evidence="2 3">
    <name type="scientific">Gordonia hydrophobica</name>
    <dbReference type="NCBI Taxonomy" id="40516"/>
    <lineage>
        <taxon>Bacteria</taxon>
        <taxon>Bacillati</taxon>
        <taxon>Actinomycetota</taxon>
        <taxon>Actinomycetes</taxon>
        <taxon>Mycobacteriales</taxon>
        <taxon>Gordoniaceae</taxon>
        <taxon>Gordonia</taxon>
    </lineage>
</organism>
<sequence>MVTWKLPWRNSSAKTVPLAVGDPTLTVVVSGSDESVASSVALGEAGFDGAEPVVVRHLLAVPVDQREAVSGRCVVEGYEVDAAVRAESDDAGTVIVAMAQVMTVDAVTLSRARARMASIVSRVGGRVVGWALLRPADTPVTGATD</sequence>
<feature type="domain" description="Regulator of ribonuclease activity B" evidence="1">
    <location>
        <begin position="41"/>
        <end position="130"/>
    </location>
</feature>
<name>A0ABZ2TYE7_9ACTN</name>
<evidence type="ECO:0000313" key="2">
    <source>
        <dbReference type="EMBL" id="WYY06469.1"/>
    </source>
</evidence>
<dbReference type="RefSeq" id="WP_066162738.1">
    <property type="nucleotide sequence ID" value="NZ_CP136137.1"/>
</dbReference>
<proteinExistence type="predicted"/>
<dbReference type="EMBL" id="CP136137">
    <property type="protein sequence ID" value="WYY06469.1"/>
    <property type="molecule type" value="Genomic_DNA"/>
</dbReference>